<name>A0A0D0DWF2_9AGAM</name>
<reference evidence="2" key="2">
    <citation type="submission" date="2015-01" db="EMBL/GenBank/DDBJ databases">
        <title>Evolutionary Origins and Diversification of the Mycorrhizal Mutualists.</title>
        <authorList>
            <consortium name="DOE Joint Genome Institute"/>
            <consortium name="Mycorrhizal Genomics Consortium"/>
            <person name="Kohler A."/>
            <person name="Kuo A."/>
            <person name="Nagy L.G."/>
            <person name="Floudas D."/>
            <person name="Copeland A."/>
            <person name="Barry K.W."/>
            <person name="Cichocki N."/>
            <person name="Veneault-Fourrey C."/>
            <person name="LaButti K."/>
            <person name="Lindquist E.A."/>
            <person name="Lipzen A."/>
            <person name="Lundell T."/>
            <person name="Morin E."/>
            <person name="Murat C."/>
            <person name="Riley R."/>
            <person name="Ohm R."/>
            <person name="Sun H."/>
            <person name="Tunlid A."/>
            <person name="Henrissat B."/>
            <person name="Grigoriev I.V."/>
            <person name="Hibbett D.S."/>
            <person name="Martin F."/>
        </authorList>
    </citation>
    <scope>NUCLEOTIDE SEQUENCE [LARGE SCALE GENOMIC DNA]</scope>
    <source>
        <strain evidence="2">Ve08.2h10</strain>
    </source>
</reference>
<dbReference type="EMBL" id="KN825124">
    <property type="protein sequence ID" value="KIK94191.1"/>
    <property type="molecule type" value="Genomic_DNA"/>
</dbReference>
<proteinExistence type="predicted"/>
<evidence type="ECO:0000313" key="2">
    <source>
        <dbReference type="Proteomes" id="UP000054538"/>
    </source>
</evidence>
<protein>
    <submittedName>
        <fullName evidence="1">Uncharacterized protein</fullName>
    </submittedName>
</protein>
<dbReference type="InParanoid" id="A0A0D0DWF2"/>
<dbReference type="AlphaFoldDB" id="A0A0D0DWF2"/>
<evidence type="ECO:0000313" key="1">
    <source>
        <dbReference type="EMBL" id="KIK94191.1"/>
    </source>
</evidence>
<dbReference type="Proteomes" id="UP000054538">
    <property type="component" value="Unassembled WGS sequence"/>
</dbReference>
<dbReference type="HOGENOM" id="CLU_842256_0_0_1"/>
<reference evidence="1 2" key="1">
    <citation type="submission" date="2014-04" db="EMBL/GenBank/DDBJ databases">
        <authorList>
            <consortium name="DOE Joint Genome Institute"/>
            <person name="Kuo A."/>
            <person name="Kohler A."/>
            <person name="Jargeat P."/>
            <person name="Nagy L.G."/>
            <person name="Floudas D."/>
            <person name="Copeland A."/>
            <person name="Barry K.W."/>
            <person name="Cichocki N."/>
            <person name="Veneault-Fourrey C."/>
            <person name="LaButti K."/>
            <person name="Lindquist E.A."/>
            <person name="Lipzen A."/>
            <person name="Lundell T."/>
            <person name="Morin E."/>
            <person name="Murat C."/>
            <person name="Sun H."/>
            <person name="Tunlid A."/>
            <person name="Henrissat B."/>
            <person name="Grigoriev I.V."/>
            <person name="Hibbett D.S."/>
            <person name="Martin F."/>
            <person name="Nordberg H.P."/>
            <person name="Cantor M.N."/>
            <person name="Hua S.X."/>
        </authorList>
    </citation>
    <scope>NUCLEOTIDE SEQUENCE [LARGE SCALE GENOMIC DNA]</scope>
    <source>
        <strain evidence="1 2">Ve08.2h10</strain>
    </source>
</reference>
<keyword evidence="2" id="KW-1185">Reference proteome</keyword>
<organism evidence="1 2">
    <name type="scientific">Paxillus rubicundulus Ve08.2h10</name>
    <dbReference type="NCBI Taxonomy" id="930991"/>
    <lineage>
        <taxon>Eukaryota</taxon>
        <taxon>Fungi</taxon>
        <taxon>Dikarya</taxon>
        <taxon>Basidiomycota</taxon>
        <taxon>Agaricomycotina</taxon>
        <taxon>Agaricomycetes</taxon>
        <taxon>Agaricomycetidae</taxon>
        <taxon>Boletales</taxon>
        <taxon>Paxilineae</taxon>
        <taxon>Paxillaceae</taxon>
        <taxon>Paxillus</taxon>
    </lineage>
</organism>
<gene>
    <name evidence="1" type="ORF">PAXRUDRAFT_467997</name>
</gene>
<accession>A0A0D0DWF2</accession>
<dbReference type="OrthoDB" id="2685361at2759"/>
<sequence>MFSPVNSRGKGTRTRQRKTTVEQAAAVLLVAVQQGHIELTVNNDDPDTIETIIILPEAKKILATFLPKLRGYGNIPHDQQYRGAVALAKRHFFPVGRVPTKKELMSLLLQCQQEKKKLTSGRPLTRMLSVQTSLETIPSTSGAGQADNKTKKSFAVQTASFASLGWVTGAPVSKSNAEAHSINMDVDAEPDQATSDASFNDDSGEIIPELRMEPVPVVPRTPNCDATRAPHLYMTPVSNPRQTDRAAVVPLLFDSSPTLVTNTSANQPFGSSCSLREDASWISQEKNKLQNVLTSVFAQFASVCQRANNLEVQNVEMQTELDRTRARSTN</sequence>